<dbReference type="PANTHER" id="PTHR37294">
    <property type="entry name" value="3'-5' EXORIBONUCLEASE YHAM"/>
    <property type="match status" value="1"/>
</dbReference>
<dbReference type="NCBIfam" id="NF010007">
    <property type="entry name" value="PRK13480.1"/>
    <property type="match status" value="1"/>
</dbReference>
<evidence type="ECO:0000313" key="5">
    <source>
        <dbReference type="EMBL" id="SER96491.1"/>
    </source>
</evidence>
<dbReference type="Pfam" id="PF01336">
    <property type="entry name" value="tRNA_anti-codon"/>
    <property type="match status" value="1"/>
</dbReference>
<dbReference type="Gene3D" id="1.10.3210.10">
    <property type="entry name" value="Hypothetical protein af1432"/>
    <property type="match status" value="1"/>
</dbReference>
<evidence type="ECO:0000259" key="4">
    <source>
        <dbReference type="PROSITE" id="PS51831"/>
    </source>
</evidence>
<keyword evidence="2" id="KW-0378">Hydrolase</keyword>
<sequence length="320" mass="36108">MKNGVQQFQVGDSIDAYVLIKQVKKGIASNGKPFLSLQLSDQTGEIDAKLWAISAEDEAVFRAGTIVHVQGDVQDFRGQRQLRIKSLRPATAMDHVRPEDFMPTAPRNKEDMLEEVHQYIFEMNNAKIQRLTRHLLKKHQQAFIMAPAATKNHHEYASGLIYHVVSMLHAAKSLAQLYPSLDTDLLYAGVILHDMAKVRELSGPMTTEYTLEGKLIGHIPLMVTEIDNAAKELSIEGEEVMVLQHMILSHHSKPEWGSPKPPLVKEAELLHLIDNIDARMNMLDRALERVEPGEFSERVFGLENRSFYHPSFTKSSADPT</sequence>
<dbReference type="SMART" id="SM00471">
    <property type="entry name" value="HDc"/>
    <property type="match status" value="1"/>
</dbReference>
<dbReference type="AlphaFoldDB" id="A0A1H9TH62"/>
<dbReference type="InterPro" id="IPR012340">
    <property type="entry name" value="NA-bd_OB-fold"/>
</dbReference>
<dbReference type="GO" id="GO:0004527">
    <property type="term" value="F:exonuclease activity"/>
    <property type="evidence" value="ECO:0007669"/>
    <property type="project" value="UniProtKB-KW"/>
</dbReference>
<dbReference type="PROSITE" id="PS51831">
    <property type="entry name" value="HD"/>
    <property type="match status" value="1"/>
</dbReference>
<dbReference type="GO" id="GO:0031125">
    <property type="term" value="P:rRNA 3'-end processing"/>
    <property type="evidence" value="ECO:0007669"/>
    <property type="project" value="TreeGrafter"/>
</dbReference>
<organism evidence="5 6">
    <name type="scientific">Salisediminibacterium halotolerans</name>
    <dbReference type="NCBI Taxonomy" id="517425"/>
    <lineage>
        <taxon>Bacteria</taxon>
        <taxon>Bacillati</taxon>
        <taxon>Bacillota</taxon>
        <taxon>Bacilli</taxon>
        <taxon>Bacillales</taxon>
        <taxon>Bacillaceae</taxon>
        <taxon>Salisediminibacterium</taxon>
    </lineage>
</organism>
<keyword evidence="1" id="KW-0540">Nuclease</keyword>
<dbReference type="Pfam" id="PF01966">
    <property type="entry name" value="HD"/>
    <property type="match status" value="1"/>
</dbReference>
<gene>
    <name evidence="5" type="ORF">SAMN05444126_11020</name>
</gene>
<dbReference type="CDD" id="cd04492">
    <property type="entry name" value="YhaM_OBF_like"/>
    <property type="match status" value="1"/>
</dbReference>
<proteinExistence type="predicted"/>
<dbReference type="PANTHER" id="PTHR37294:SF1">
    <property type="entry name" value="3'-5' EXORIBONUCLEASE YHAM"/>
    <property type="match status" value="1"/>
</dbReference>
<evidence type="ECO:0000313" key="6">
    <source>
        <dbReference type="Proteomes" id="UP000199318"/>
    </source>
</evidence>
<dbReference type="Proteomes" id="UP000199318">
    <property type="component" value="Unassembled WGS sequence"/>
</dbReference>
<accession>A0A1H9TH62</accession>
<dbReference type="GO" id="GO:0003676">
    <property type="term" value="F:nucleic acid binding"/>
    <property type="evidence" value="ECO:0007669"/>
    <property type="project" value="InterPro"/>
</dbReference>
<evidence type="ECO:0000256" key="1">
    <source>
        <dbReference type="ARBA" id="ARBA00022722"/>
    </source>
</evidence>
<dbReference type="InterPro" id="IPR050798">
    <property type="entry name" value="YhaM_exoribonuc/phosphodiest"/>
</dbReference>
<dbReference type="OrthoDB" id="9778453at2"/>
<evidence type="ECO:0000256" key="3">
    <source>
        <dbReference type="ARBA" id="ARBA00022839"/>
    </source>
</evidence>
<dbReference type="RefSeq" id="WP_093072726.1">
    <property type="nucleotide sequence ID" value="NZ_FOGV01000010.1"/>
</dbReference>
<evidence type="ECO:0000256" key="2">
    <source>
        <dbReference type="ARBA" id="ARBA00022801"/>
    </source>
</evidence>
<dbReference type="SUPFAM" id="SSF109604">
    <property type="entry name" value="HD-domain/PDEase-like"/>
    <property type="match status" value="1"/>
</dbReference>
<dbReference type="InterPro" id="IPR003607">
    <property type="entry name" value="HD/PDEase_dom"/>
</dbReference>
<dbReference type="EMBL" id="FOGV01000010">
    <property type="protein sequence ID" value="SER96491.1"/>
    <property type="molecule type" value="Genomic_DNA"/>
</dbReference>
<feature type="domain" description="HD" evidence="4">
    <location>
        <begin position="163"/>
        <end position="279"/>
    </location>
</feature>
<dbReference type="SUPFAM" id="SSF50249">
    <property type="entry name" value="Nucleic acid-binding proteins"/>
    <property type="match status" value="1"/>
</dbReference>
<protein>
    <submittedName>
        <fullName evidence="5">3'-5' exoribonuclease</fullName>
    </submittedName>
</protein>
<dbReference type="InterPro" id="IPR006674">
    <property type="entry name" value="HD_domain"/>
</dbReference>
<name>A0A1H9TH62_9BACI</name>
<keyword evidence="3" id="KW-0269">Exonuclease</keyword>
<dbReference type="Gene3D" id="2.40.50.140">
    <property type="entry name" value="Nucleic acid-binding proteins"/>
    <property type="match status" value="1"/>
</dbReference>
<dbReference type="FunFam" id="1.10.3210.10:FF:000008">
    <property type="entry name" value="3'-5' exoribonuclease YhaM"/>
    <property type="match status" value="1"/>
</dbReference>
<reference evidence="6" key="1">
    <citation type="submission" date="2016-10" db="EMBL/GenBank/DDBJ databases">
        <authorList>
            <person name="de Groot N.N."/>
        </authorList>
    </citation>
    <scope>NUCLEOTIDE SEQUENCE [LARGE SCALE GENOMIC DNA]</scope>
    <source>
        <strain evidence="6">10nlg</strain>
    </source>
</reference>
<dbReference type="InterPro" id="IPR004365">
    <property type="entry name" value="NA-bd_OB_tRNA"/>
</dbReference>
<dbReference type="STRING" id="1464123.SAMN05444126_11020"/>
<comment type="caution">
    <text evidence="5">The sequence shown here is derived from an EMBL/GenBank/DDBJ whole genome shotgun (WGS) entry which is preliminary data.</text>
</comment>
<keyword evidence="6" id="KW-1185">Reference proteome</keyword>